<reference evidence="2" key="2">
    <citation type="submission" date="2025-09" db="UniProtKB">
        <authorList>
            <consortium name="Ensembl"/>
        </authorList>
    </citation>
    <scope>IDENTIFICATION</scope>
</reference>
<dbReference type="STRING" id="1676925.ENSPKIP00000031798"/>
<reference evidence="2" key="1">
    <citation type="submission" date="2025-08" db="UniProtKB">
        <authorList>
            <consortium name="Ensembl"/>
        </authorList>
    </citation>
    <scope>IDENTIFICATION</scope>
</reference>
<protein>
    <recommendedName>
        <fullName evidence="1">DUF4939 domain-containing protein</fullName>
    </recommendedName>
</protein>
<organism evidence="2 3">
    <name type="scientific">Paramormyrops kingsleyae</name>
    <dbReference type="NCBI Taxonomy" id="1676925"/>
    <lineage>
        <taxon>Eukaryota</taxon>
        <taxon>Metazoa</taxon>
        <taxon>Chordata</taxon>
        <taxon>Craniata</taxon>
        <taxon>Vertebrata</taxon>
        <taxon>Euteleostomi</taxon>
        <taxon>Actinopterygii</taxon>
        <taxon>Neopterygii</taxon>
        <taxon>Teleostei</taxon>
        <taxon>Osteoglossocephala</taxon>
        <taxon>Osteoglossomorpha</taxon>
        <taxon>Osteoglossiformes</taxon>
        <taxon>Mormyridae</taxon>
        <taxon>Paramormyrops</taxon>
    </lineage>
</organism>
<sequence length="118" mass="13337">LIPLPASPPRPSAPLPIALPERYDGNPDQYRGFLMQVGIYVQEHPEMFTTSGAEVRFTISLLTGRAREWATALWSDSSPLLRSGSEFHHTLMEVFDHPVVDTGHTPSCYRWELCILKM</sequence>
<feature type="domain" description="DUF4939" evidence="1">
    <location>
        <begin position="15"/>
        <end position="96"/>
    </location>
</feature>
<dbReference type="Pfam" id="PF16297">
    <property type="entry name" value="DUF4939"/>
    <property type="match status" value="1"/>
</dbReference>
<keyword evidence="3" id="KW-1185">Reference proteome</keyword>
<accession>A0A3B3SN74</accession>
<name>A0A3B3SN74_9TELE</name>
<dbReference type="InterPro" id="IPR032549">
    <property type="entry name" value="DUF4939"/>
</dbReference>
<evidence type="ECO:0000259" key="1">
    <source>
        <dbReference type="Pfam" id="PF16297"/>
    </source>
</evidence>
<evidence type="ECO:0000313" key="2">
    <source>
        <dbReference type="Ensembl" id="ENSPKIP00000031798.1"/>
    </source>
</evidence>
<dbReference type="GeneTree" id="ENSGT00940000177372"/>
<proteinExistence type="predicted"/>
<dbReference type="Ensembl" id="ENSPKIT00000012652.1">
    <property type="protein sequence ID" value="ENSPKIP00000031798.1"/>
    <property type="gene ID" value="ENSPKIG00000012140.1"/>
</dbReference>
<dbReference type="AlphaFoldDB" id="A0A3B3SN74"/>
<evidence type="ECO:0000313" key="3">
    <source>
        <dbReference type="Proteomes" id="UP000261540"/>
    </source>
</evidence>
<dbReference type="Proteomes" id="UP000261540">
    <property type="component" value="Unplaced"/>
</dbReference>